<evidence type="ECO:0000313" key="2">
    <source>
        <dbReference type="EMBL" id="AGA30201.1"/>
    </source>
</evidence>
<protein>
    <submittedName>
        <fullName evidence="2">Uncharacterized protein</fullName>
    </submittedName>
</protein>
<dbReference type="eggNOG" id="ENOG502ZD5I">
    <property type="taxonomic scope" value="Bacteria"/>
</dbReference>
<sequence length="130" mass="14412">MLGADAVTMSQPVSEGVSNPLVKTEPLNPLKNPSYPQRVHVHERAHWQAVLKSCEDRISKAGQKLAVVGAGPNRATFERLYAQMLGARDQVAAAVRRLPTETGGLYEEDRHRLEEGVAALDRVFKRWEAL</sequence>
<dbReference type="Proteomes" id="UP000010798">
    <property type="component" value="Chromosome"/>
</dbReference>
<accession>L0DND8</accession>
<name>L0DND8_SINAD</name>
<feature type="region of interest" description="Disordered" evidence="1">
    <location>
        <begin position="1"/>
        <end position="35"/>
    </location>
</feature>
<evidence type="ECO:0000256" key="1">
    <source>
        <dbReference type="SAM" id="MobiDB-lite"/>
    </source>
</evidence>
<dbReference type="EMBL" id="CP003364">
    <property type="protein sequence ID" value="AGA30201.1"/>
    <property type="molecule type" value="Genomic_DNA"/>
</dbReference>
<evidence type="ECO:0000313" key="3">
    <source>
        <dbReference type="Proteomes" id="UP000010798"/>
    </source>
</evidence>
<gene>
    <name evidence="2" type="ordered locus">Sinac_6096</name>
</gene>
<dbReference type="RefSeq" id="WP_015249291.1">
    <property type="nucleotide sequence ID" value="NC_019892.1"/>
</dbReference>
<dbReference type="HOGENOM" id="CLU_2117699_0_0_0"/>
<reference evidence="2 3" key="1">
    <citation type="submission" date="2012-02" db="EMBL/GenBank/DDBJ databases">
        <title>Complete sequence of chromosome of Singulisphaera acidiphila DSM 18658.</title>
        <authorList>
            <consortium name="US DOE Joint Genome Institute (JGI-PGF)"/>
            <person name="Lucas S."/>
            <person name="Copeland A."/>
            <person name="Lapidus A."/>
            <person name="Glavina del Rio T."/>
            <person name="Dalin E."/>
            <person name="Tice H."/>
            <person name="Bruce D."/>
            <person name="Goodwin L."/>
            <person name="Pitluck S."/>
            <person name="Peters L."/>
            <person name="Ovchinnikova G."/>
            <person name="Chertkov O."/>
            <person name="Kyrpides N."/>
            <person name="Mavromatis K."/>
            <person name="Ivanova N."/>
            <person name="Brettin T."/>
            <person name="Detter J.C."/>
            <person name="Han C."/>
            <person name="Larimer F."/>
            <person name="Land M."/>
            <person name="Hauser L."/>
            <person name="Markowitz V."/>
            <person name="Cheng J.-F."/>
            <person name="Hugenholtz P."/>
            <person name="Woyke T."/>
            <person name="Wu D."/>
            <person name="Tindall B."/>
            <person name="Pomrenke H."/>
            <person name="Brambilla E."/>
            <person name="Klenk H.-P."/>
            <person name="Eisen J.A."/>
        </authorList>
    </citation>
    <scope>NUCLEOTIDE SEQUENCE [LARGE SCALE GENOMIC DNA]</scope>
    <source>
        <strain evidence="3">ATCC BAA-1392 / DSM 18658 / VKM B-2454 / MOB10</strain>
    </source>
</reference>
<dbReference type="OrthoDB" id="278195at2"/>
<keyword evidence="3" id="KW-1185">Reference proteome</keyword>
<dbReference type="KEGG" id="saci:Sinac_6096"/>
<organism evidence="2 3">
    <name type="scientific">Singulisphaera acidiphila (strain ATCC BAA-1392 / DSM 18658 / VKM B-2454 / MOB10)</name>
    <dbReference type="NCBI Taxonomy" id="886293"/>
    <lineage>
        <taxon>Bacteria</taxon>
        <taxon>Pseudomonadati</taxon>
        <taxon>Planctomycetota</taxon>
        <taxon>Planctomycetia</taxon>
        <taxon>Isosphaerales</taxon>
        <taxon>Isosphaeraceae</taxon>
        <taxon>Singulisphaera</taxon>
    </lineage>
</organism>
<feature type="compositionally biased region" description="Polar residues" evidence="1">
    <location>
        <begin position="8"/>
        <end position="17"/>
    </location>
</feature>
<dbReference type="AlphaFoldDB" id="L0DND8"/>
<proteinExistence type="predicted"/>